<sequence length="531" mass="60182">MVVAGGESGRKGMKKPGWRLPFSGLRRIVFYYLVLGAAWAFCSDPLLKLLIDDPRLRELLHPFRDIFFFVLTGFFLYLVLDRYLKVLRRGDRKLFHAAYHDSLTGLANQLRFQNLLEETLSELSGGDNKAAILLLDLDRFRTVVRTLGHSVGNLLLKEIARRLQSCLDPQALLSRFSGDEFAVLLPSIEHSDQVAGVAESLQKCLKEPFPFVEHGLHLSGSIGIAIYPHDGHDAITLLKNAEVARSRAKEMGGHGFQFYFPEMNEYFLQSLVLENRLHTALERNELGVRYQPLLHLHRSRISGVEALICWRYPDGESISPERFIPLAEETGLIEPIGEWVLTRACRQNHHWQQQGLPPQRMAVNVSVRQFFHPGFFDMVCRVLENTGLAPKWLALELTESMLMQDVEQARKLLADLRQLGVKVVIDDFGTGYSSLSYLKRFPVDGLKIDQSFIEGIPRDHGDTALTAAIIAMGHALGLEVIAEGVERLEQYRFLKEKGCDRIQGYLFHPPLTAEECTGLLMEHRMESIVIA</sequence>
<keyword evidence="1" id="KW-0812">Transmembrane</keyword>
<comment type="caution">
    <text evidence="4">The sequence shown here is derived from an EMBL/GenBank/DDBJ whole genome shotgun (WGS) entry which is preliminary data.</text>
</comment>
<dbReference type="InterPro" id="IPR043128">
    <property type="entry name" value="Rev_trsase/Diguanyl_cyclase"/>
</dbReference>
<dbReference type="OrthoDB" id="9777298at2"/>
<dbReference type="CDD" id="cd01948">
    <property type="entry name" value="EAL"/>
    <property type="match status" value="1"/>
</dbReference>
<keyword evidence="5" id="KW-1185">Reference proteome</keyword>
<evidence type="ECO:0000313" key="5">
    <source>
        <dbReference type="Proteomes" id="UP000193136"/>
    </source>
</evidence>
<dbReference type="InterPro" id="IPR050706">
    <property type="entry name" value="Cyclic-di-GMP_PDE-like"/>
</dbReference>
<dbReference type="STRING" id="1969733.B5V00_01810"/>
<dbReference type="PANTHER" id="PTHR33121:SF70">
    <property type="entry name" value="SIGNALING PROTEIN YKOW"/>
    <property type="match status" value="1"/>
</dbReference>
<keyword evidence="1" id="KW-1133">Transmembrane helix</keyword>
<evidence type="ECO:0000313" key="4">
    <source>
        <dbReference type="EMBL" id="ORJ63624.1"/>
    </source>
</evidence>
<dbReference type="InterPro" id="IPR029787">
    <property type="entry name" value="Nucleotide_cyclase"/>
</dbReference>
<dbReference type="Proteomes" id="UP000193136">
    <property type="component" value="Unassembled WGS sequence"/>
</dbReference>
<dbReference type="EMBL" id="NAAD01000001">
    <property type="protein sequence ID" value="ORJ63624.1"/>
    <property type="molecule type" value="Genomic_DNA"/>
</dbReference>
<dbReference type="Gene3D" id="3.30.70.270">
    <property type="match status" value="1"/>
</dbReference>
<evidence type="ECO:0000259" key="3">
    <source>
        <dbReference type="PROSITE" id="PS50887"/>
    </source>
</evidence>
<proteinExistence type="predicted"/>
<evidence type="ECO:0000256" key="1">
    <source>
        <dbReference type="SAM" id="Phobius"/>
    </source>
</evidence>
<name>A0A1X0YF70_9BACT</name>
<dbReference type="AlphaFoldDB" id="A0A1X0YF70"/>
<dbReference type="SMART" id="SM00052">
    <property type="entry name" value="EAL"/>
    <property type="match status" value="1"/>
</dbReference>
<organism evidence="4 5">
    <name type="scientific">Geothermobacter hydrogeniphilus</name>
    <dbReference type="NCBI Taxonomy" id="1969733"/>
    <lineage>
        <taxon>Bacteria</taxon>
        <taxon>Pseudomonadati</taxon>
        <taxon>Thermodesulfobacteriota</taxon>
        <taxon>Desulfuromonadia</taxon>
        <taxon>Desulfuromonadales</taxon>
        <taxon>Geothermobacteraceae</taxon>
        <taxon>Geothermobacter</taxon>
    </lineage>
</organism>
<dbReference type="FunFam" id="3.20.20.450:FF:000001">
    <property type="entry name" value="Cyclic di-GMP phosphodiesterase yahA"/>
    <property type="match status" value="1"/>
</dbReference>
<feature type="transmembrane region" description="Helical" evidence="1">
    <location>
        <begin position="66"/>
        <end position="84"/>
    </location>
</feature>
<dbReference type="GO" id="GO:0071111">
    <property type="term" value="F:cyclic-guanylate-specific phosphodiesterase activity"/>
    <property type="evidence" value="ECO:0007669"/>
    <property type="project" value="InterPro"/>
</dbReference>
<evidence type="ECO:0008006" key="6">
    <source>
        <dbReference type="Google" id="ProtNLM"/>
    </source>
</evidence>
<feature type="transmembrane region" description="Helical" evidence="1">
    <location>
        <begin position="28"/>
        <end position="46"/>
    </location>
</feature>
<dbReference type="PROSITE" id="PS50883">
    <property type="entry name" value="EAL"/>
    <property type="match status" value="1"/>
</dbReference>
<feature type="domain" description="EAL" evidence="2">
    <location>
        <begin position="270"/>
        <end position="524"/>
    </location>
</feature>
<dbReference type="InterPro" id="IPR000160">
    <property type="entry name" value="GGDEF_dom"/>
</dbReference>
<dbReference type="SUPFAM" id="SSF55073">
    <property type="entry name" value="Nucleotide cyclase"/>
    <property type="match status" value="1"/>
</dbReference>
<gene>
    <name evidence="4" type="ORF">B5V00_01810</name>
</gene>
<reference evidence="4 5" key="1">
    <citation type="submission" date="2017-03" db="EMBL/GenBank/DDBJ databases">
        <title>Genome sequence of Geothermobacter sp. EPR-M, Deep-Sea Iron Reducer.</title>
        <authorList>
            <person name="Tully B."/>
            <person name="Savalia P."/>
            <person name="Abuyen K."/>
            <person name="Baughan C."/>
            <person name="Romero E."/>
            <person name="Ronkowski C."/>
            <person name="Torres B."/>
            <person name="Tremblay J."/>
            <person name="Trujillo A."/>
            <person name="Tyler M."/>
            <person name="Perez-Rodriguez I."/>
            <person name="Amend J."/>
        </authorList>
    </citation>
    <scope>NUCLEOTIDE SEQUENCE [LARGE SCALE GENOMIC DNA]</scope>
    <source>
        <strain evidence="4 5">EPR-M</strain>
    </source>
</reference>
<dbReference type="InterPro" id="IPR035919">
    <property type="entry name" value="EAL_sf"/>
</dbReference>
<evidence type="ECO:0000259" key="2">
    <source>
        <dbReference type="PROSITE" id="PS50883"/>
    </source>
</evidence>
<dbReference type="InterPro" id="IPR001633">
    <property type="entry name" value="EAL_dom"/>
</dbReference>
<dbReference type="PANTHER" id="PTHR33121">
    <property type="entry name" value="CYCLIC DI-GMP PHOSPHODIESTERASE PDEF"/>
    <property type="match status" value="1"/>
</dbReference>
<dbReference type="CDD" id="cd01949">
    <property type="entry name" value="GGDEF"/>
    <property type="match status" value="1"/>
</dbReference>
<dbReference type="SMART" id="SM00267">
    <property type="entry name" value="GGDEF"/>
    <property type="match status" value="1"/>
</dbReference>
<accession>A0A1X0YF70</accession>
<dbReference type="Gene3D" id="3.20.20.450">
    <property type="entry name" value="EAL domain"/>
    <property type="match status" value="1"/>
</dbReference>
<dbReference type="SUPFAM" id="SSF141868">
    <property type="entry name" value="EAL domain-like"/>
    <property type="match status" value="1"/>
</dbReference>
<protein>
    <recommendedName>
        <fullName evidence="6">Diguanylate cyclase (GGDEF) domain-containing protein</fullName>
    </recommendedName>
</protein>
<dbReference type="NCBIfam" id="TIGR00254">
    <property type="entry name" value="GGDEF"/>
    <property type="match status" value="1"/>
</dbReference>
<dbReference type="Pfam" id="PF00990">
    <property type="entry name" value="GGDEF"/>
    <property type="match status" value="1"/>
</dbReference>
<dbReference type="Pfam" id="PF00563">
    <property type="entry name" value="EAL"/>
    <property type="match status" value="1"/>
</dbReference>
<feature type="domain" description="GGDEF" evidence="3">
    <location>
        <begin position="128"/>
        <end position="261"/>
    </location>
</feature>
<dbReference type="PROSITE" id="PS50887">
    <property type="entry name" value="GGDEF"/>
    <property type="match status" value="1"/>
</dbReference>
<keyword evidence="1" id="KW-0472">Membrane</keyword>